<dbReference type="InterPro" id="IPR032466">
    <property type="entry name" value="Metal_Hydrolase"/>
</dbReference>
<dbReference type="EMBL" id="BAAAPM010000003">
    <property type="protein sequence ID" value="GAA1720333.1"/>
    <property type="molecule type" value="Genomic_DNA"/>
</dbReference>
<reference evidence="3" key="1">
    <citation type="journal article" date="2019" name="Int. J. Syst. Evol. Microbiol.">
        <title>The Global Catalogue of Microorganisms (GCM) 10K type strain sequencing project: providing services to taxonomists for standard genome sequencing and annotation.</title>
        <authorList>
            <consortium name="The Broad Institute Genomics Platform"/>
            <consortium name="The Broad Institute Genome Sequencing Center for Infectious Disease"/>
            <person name="Wu L."/>
            <person name="Ma J."/>
        </authorList>
    </citation>
    <scope>NUCLEOTIDE SEQUENCE [LARGE SCALE GENOMIC DNA]</scope>
    <source>
        <strain evidence="3">JCM 15589</strain>
    </source>
</reference>
<dbReference type="SUPFAM" id="SSF51338">
    <property type="entry name" value="Composite domain of metallo-dependent hydrolases"/>
    <property type="match status" value="1"/>
</dbReference>
<gene>
    <name evidence="2" type="ORF">GCM10009809_15100</name>
</gene>
<dbReference type="PANTHER" id="PTHR22642">
    <property type="entry name" value="IMIDAZOLONEPROPIONASE"/>
    <property type="match status" value="1"/>
</dbReference>
<dbReference type="InterPro" id="IPR013108">
    <property type="entry name" value="Amidohydro_3"/>
</dbReference>
<evidence type="ECO:0000313" key="2">
    <source>
        <dbReference type="EMBL" id="GAA1720333.1"/>
    </source>
</evidence>
<dbReference type="InterPro" id="IPR033932">
    <property type="entry name" value="YtcJ-like"/>
</dbReference>
<name>A0ABP4V9I9_9MICO</name>
<dbReference type="Gene3D" id="2.30.40.10">
    <property type="entry name" value="Urease, subunit C, domain 1"/>
    <property type="match status" value="1"/>
</dbReference>
<feature type="domain" description="Amidohydrolase 3" evidence="1">
    <location>
        <begin position="52"/>
        <end position="534"/>
    </location>
</feature>
<dbReference type="SUPFAM" id="SSF51556">
    <property type="entry name" value="Metallo-dependent hydrolases"/>
    <property type="match status" value="1"/>
</dbReference>
<sequence length="537" mass="57255">MPRPDLILTNATVLTLDAADTVADTVIVRDGVIAAVGSSTDLAARPDPGTAVVDLRGTTLVPGFVDGHSHSGTGGSLFRHAAVHAPPAGDVRTVADLLAAMHENLAANDPAPGERLVAWGWFPDDMDDGGQLTADVLDREFPDHRAMVAHVSGHGGVACTRILEDLGYLPGVPDPEGGTIGRYPGTDVPNGVLWEQAWTPLVFDLLAFRPDEFDAMLAEYARWGTTTVQDGAASWEEVQQMRAHAAASPLPVDVRSLVLFDELEVAIASGLVDTTVGGHTLQGVKLILDGSPQGKTAFLTEPYLTGGPNGEEDWRGLATMTPATTNRLVELAYRNRVQVYAHVNGDAAVDQLLAAHHAAVAAGARPHRRTVPIHSQVMRRDQLDGYAQAGFEPSMFTVHTLMFGDTHLRNLGLERASGISPMRSAIDAGLRPSNHSDYPVTPINPLLLLWSSVSRTTADGVVLGADERVTPLQGLRALTVDAAYQYGLEHDRGSIEVGKLADLAVLSANPLEVPVDEIRQIEVLRTFKRGVTVHEAS</sequence>
<protein>
    <submittedName>
        <fullName evidence="2">Amidohydrolase</fullName>
    </submittedName>
</protein>
<accession>A0ABP4V9I9</accession>
<comment type="caution">
    <text evidence="2">The sequence shown here is derived from an EMBL/GenBank/DDBJ whole genome shotgun (WGS) entry which is preliminary data.</text>
</comment>
<dbReference type="PANTHER" id="PTHR22642:SF2">
    <property type="entry name" value="PROTEIN LONG AFTER FAR-RED 3"/>
    <property type="match status" value="1"/>
</dbReference>
<dbReference type="Gene3D" id="3.20.20.140">
    <property type="entry name" value="Metal-dependent hydrolases"/>
    <property type="match status" value="1"/>
</dbReference>
<evidence type="ECO:0000313" key="3">
    <source>
        <dbReference type="Proteomes" id="UP001501138"/>
    </source>
</evidence>
<dbReference type="Pfam" id="PF07969">
    <property type="entry name" value="Amidohydro_3"/>
    <property type="match status" value="1"/>
</dbReference>
<dbReference type="Proteomes" id="UP001501138">
    <property type="component" value="Unassembled WGS sequence"/>
</dbReference>
<proteinExistence type="predicted"/>
<dbReference type="RefSeq" id="WP_344247218.1">
    <property type="nucleotide sequence ID" value="NZ_BAAAPM010000003.1"/>
</dbReference>
<dbReference type="CDD" id="cd01300">
    <property type="entry name" value="YtcJ_like"/>
    <property type="match status" value="1"/>
</dbReference>
<dbReference type="InterPro" id="IPR011059">
    <property type="entry name" value="Metal-dep_hydrolase_composite"/>
</dbReference>
<keyword evidence="3" id="KW-1185">Reference proteome</keyword>
<dbReference type="Gene3D" id="3.10.310.70">
    <property type="match status" value="1"/>
</dbReference>
<evidence type="ECO:0000259" key="1">
    <source>
        <dbReference type="Pfam" id="PF07969"/>
    </source>
</evidence>
<organism evidence="2 3">
    <name type="scientific">Isoptericola hypogeus</name>
    <dbReference type="NCBI Taxonomy" id="300179"/>
    <lineage>
        <taxon>Bacteria</taxon>
        <taxon>Bacillati</taxon>
        <taxon>Actinomycetota</taxon>
        <taxon>Actinomycetes</taxon>
        <taxon>Micrococcales</taxon>
        <taxon>Promicromonosporaceae</taxon>
        <taxon>Isoptericola</taxon>
    </lineage>
</organism>